<evidence type="ECO:0000256" key="2">
    <source>
        <dbReference type="ARBA" id="ARBA00009347"/>
    </source>
</evidence>
<proteinExistence type="inferred from homology"/>
<dbReference type="SUPFAM" id="SSF56645">
    <property type="entry name" value="Acyl-CoA dehydrogenase NM domain-like"/>
    <property type="match status" value="1"/>
</dbReference>
<dbReference type="Gene3D" id="2.40.110.10">
    <property type="entry name" value="Butyryl-CoA Dehydrogenase, subunit A, domain 2"/>
    <property type="match status" value="1"/>
</dbReference>
<dbReference type="RefSeq" id="WP_073050058.1">
    <property type="nucleotide sequence ID" value="NZ_FQZL01000022.1"/>
</dbReference>
<dbReference type="Pfam" id="PF02771">
    <property type="entry name" value="Acyl-CoA_dh_N"/>
    <property type="match status" value="1"/>
</dbReference>
<protein>
    <submittedName>
        <fullName evidence="10">Butyryl-CoA dehydrogenase</fullName>
    </submittedName>
</protein>
<dbReference type="FunFam" id="1.10.540.10:FF:000002">
    <property type="entry name" value="Acyl-CoA dehydrogenase FadE19"/>
    <property type="match status" value="1"/>
</dbReference>
<feature type="domain" description="Acyl-CoA dehydrogenase/oxidase C-terminal" evidence="7">
    <location>
        <begin position="229"/>
        <end position="377"/>
    </location>
</feature>
<dbReference type="PANTHER" id="PTHR43884:SF12">
    <property type="entry name" value="ISOVALERYL-COA DEHYDROGENASE, MITOCHONDRIAL-RELATED"/>
    <property type="match status" value="1"/>
</dbReference>
<dbReference type="STRING" id="1121476.SAMN02745751_02656"/>
<dbReference type="InterPro" id="IPR009075">
    <property type="entry name" value="AcylCo_DH/oxidase_C"/>
</dbReference>
<dbReference type="PIRSF" id="PIRSF016578">
    <property type="entry name" value="HsaA"/>
    <property type="match status" value="1"/>
</dbReference>
<accession>A0A1M6JM78</accession>
<dbReference type="InterPro" id="IPR036250">
    <property type="entry name" value="AcylCo_DH-like_C"/>
</dbReference>
<evidence type="ECO:0000256" key="4">
    <source>
        <dbReference type="ARBA" id="ARBA00022827"/>
    </source>
</evidence>
<gene>
    <name evidence="10" type="ORF">SAMN02745751_02656</name>
</gene>
<comment type="cofactor">
    <cofactor evidence="1 6">
        <name>FAD</name>
        <dbReference type="ChEBI" id="CHEBI:57692"/>
    </cofactor>
</comment>
<dbReference type="GO" id="GO:0050660">
    <property type="term" value="F:flavin adenine dinucleotide binding"/>
    <property type="evidence" value="ECO:0007669"/>
    <property type="project" value="InterPro"/>
</dbReference>
<dbReference type="PANTHER" id="PTHR43884">
    <property type="entry name" value="ACYL-COA DEHYDROGENASE"/>
    <property type="match status" value="1"/>
</dbReference>
<dbReference type="SUPFAM" id="SSF47203">
    <property type="entry name" value="Acyl-CoA dehydrogenase C-terminal domain-like"/>
    <property type="match status" value="1"/>
</dbReference>
<evidence type="ECO:0000259" key="8">
    <source>
        <dbReference type="Pfam" id="PF02770"/>
    </source>
</evidence>
<dbReference type="OrthoDB" id="9802447at2"/>
<evidence type="ECO:0000313" key="11">
    <source>
        <dbReference type="Proteomes" id="UP000184052"/>
    </source>
</evidence>
<evidence type="ECO:0000313" key="10">
    <source>
        <dbReference type="EMBL" id="SHJ47819.1"/>
    </source>
</evidence>
<dbReference type="InterPro" id="IPR006091">
    <property type="entry name" value="Acyl-CoA_Oxase/DH_mid-dom"/>
</dbReference>
<evidence type="ECO:0000259" key="7">
    <source>
        <dbReference type="Pfam" id="PF00441"/>
    </source>
</evidence>
<evidence type="ECO:0000256" key="6">
    <source>
        <dbReference type="RuleBase" id="RU362125"/>
    </source>
</evidence>
<dbReference type="Gene3D" id="1.20.140.10">
    <property type="entry name" value="Butyryl-CoA Dehydrogenase, subunit A, domain 3"/>
    <property type="match status" value="1"/>
</dbReference>
<sequence>MFEFYNDDQKMIRTVVRELVKKEIAPHAAEWDEEDRCPKELVKVFGELGFLGVFVSPEYGGAGLGITERAIILEEVARHSAGFAMTLMTHDLCTAAIYNFGTEEQKKEWLPKLCSGEIIGGLSVTEPTGGSDLMNHATTIEKTDDGFVLNGRKVFITNSHIANLNIWTGKIGVNEKGRNILSAILIPPGTEGYSAGRKEHKLGLRGSVTGDTIAKDVKLGPDAIIGKEGKGAGVALHTIGNFGRSGMSAIALGVIKGSLEEAIKFGKERIIYGKPLVKIPAIQEMIAENQIEYEAASAMLYNATTVYDRGEDAVARLAAVKYFATEAAIRSSRRTMDLMGGYGVINEYPVGRFLRDAVTNIPSGGTSQIMKIIVAGNALK</sequence>
<dbReference type="InterPro" id="IPR009100">
    <property type="entry name" value="AcylCoA_DH/oxidase_NM_dom_sf"/>
</dbReference>
<organism evidence="10 11">
    <name type="scientific">Dethiosulfatibacter aminovorans DSM 17477</name>
    <dbReference type="NCBI Taxonomy" id="1121476"/>
    <lineage>
        <taxon>Bacteria</taxon>
        <taxon>Bacillati</taxon>
        <taxon>Bacillota</taxon>
        <taxon>Tissierellia</taxon>
        <taxon>Dethiosulfatibacter</taxon>
    </lineage>
</organism>
<keyword evidence="4 6" id="KW-0274">FAD</keyword>
<dbReference type="InterPro" id="IPR006089">
    <property type="entry name" value="Acyl-CoA_DH_CS"/>
</dbReference>
<reference evidence="10 11" key="1">
    <citation type="submission" date="2016-11" db="EMBL/GenBank/DDBJ databases">
        <authorList>
            <person name="Jaros S."/>
            <person name="Januszkiewicz K."/>
            <person name="Wedrychowicz H."/>
        </authorList>
    </citation>
    <scope>NUCLEOTIDE SEQUENCE [LARGE SCALE GENOMIC DNA]</scope>
    <source>
        <strain evidence="10 11">DSM 17477</strain>
    </source>
</reference>
<feature type="domain" description="Acyl-CoA dehydrogenase/oxidase N-terminal" evidence="9">
    <location>
        <begin position="7"/>
        <end position="117"/>
    </location>
</feature>
<dbReference type="Pfam" id="PF00441">
    <property type="entry name" value="Acyl-CoA_dh_1"/>
    <property type="match status" value="1"/>
</dbReference>
<dbReference type="InterPro" id="IPR046373">
    <property type="entry name" value="Acyl-CoA_Oxase/DH_mid-dom_sf"/>
</dbReference>
<dbReference type="Gene3D" id="1.10.540.10">
    <property type="entry name" value="Acyl-CoA dehydrogenase/oxidase, N-terminal domain"/>
    <property type="match status" value="1"/>
</dbReference>
<evidence type="ECO:0000259" key="9">
    <source>
        <dbReference type="Pfam" id="PF02771"/>
    </source>
</evidence>
<evidence type="ECO:0000256" key="3">
    <source>
        <dbReference type="ARBA" id="ARBA00022630"/>
    </source>
</evidence>
<dbReference type="InterPro" id="IPR037069">
    <property type="entry name" value="AcylCoA_DH/ox_N_sf"/>
</dbReference>
<evidence type="ECO:0000256" key="5">
    <source>
        <dbReference type="ARBA" id="ARBA00023002"/>
    </source>
</evidence>
<keyword evidence="11" id="KW-1185">Reference proteome</keyword>
<dbReference type="InterPro" id="IPR013786">
    <property type="entry name" value="AcylCoA_DH/ox_N"/>
</dbReference>
<dbReference type="AlphaFoldDB" id="A0A1M6JM78"/>
<keyword evidence="3 6" id="KW-0285">Flavoprotein</keyword>
<keyword evidence="5 6" id="KW-0560">Oxidoreductase</keyword>
<dbReference type="EMBL" id="FQZL01000022">
    <property type="protein sequence ID" value="SHJ47819.1"/>
    <property type="molecule type" value="Genomic_DNA"/>
</dbReference>
<dbReference type="Proteomes" id="UP000184052">
    <property type="component" value="Unassembled WGS sequence"/>
</dbReference>
<feature type="domain" description="Acyl-CoA oxidase/dehydrogenase middle" evidence="8">
    <location>
        <begin position="122"/>
        <end position="217"/>
    </location>
</feature>
<name>A0A1M6JM78_9FIRM</name>
<dbReference type="GO" id="GO:0003995">
    <property type="term" value="F:acyl-CoA dehydrogenase activity"/>
    <property type="evidence" value="ECO:0007669"/>
    <property type="project" value="InterPro"/>
</dbReference>
<comment type="similarity">
    <text evidence="2 6">Belongs to the acyl-CoA dehydrogenase family.</text>
</comment>
<evidence type="ECO:0000256" key="1">
    <source>
        <dbReference type="ARBA" id="ARBA00001974"/>
    </source>
</evidence>
<dbReference type="Pfam" id="PF02770">
    <property type="entry name" value="Acyl-CoA_dh_M"/>
    <property type="match status" value="1"/>
</dbReference>
<dbReference type="PROSITE" id="PS00073">
    <property type="entry name" value="ACYL_COA_DH_2"/>
    <property type="match status" value="1"/>
</dbReference>